<sequence length="132" mass="14635">MIMDPYTLLALPVDASPVEIKAAYHRALLAAHPDKRADSTADIAAIQEAYRVLCTPHLRARIQHTRNSQTGPRPAQVISLTEFDEGDEAWVHACRCGGAYRITADEMEKGTHLVPCTNCSEVVWVGYELMDE</sequence>
<dbReference type="Gene3D" id="1.10.287.110">
    <property type="entry name" value="DnaJ domain"/>
    <property type="match status" value="1"/>
</dbReference>
<dbReference type="EMBL" id="JARJLG010000020">
    <property type="protein sequence ID" value="KAJ7772111.1"/>
    <property type="molecule type" value="Genomic_DNA"/>
</dbReference>
<evidence type="ECO:0000256" key="4">
    <source>
        <dbReference type="ARBA" id="ARBA00022723"/>
    </source>
</evidence>
<evidence type="ECO:0000259" key="7">
    <source>
        <dbReference type="PROSITE" id="PS50076"/>
    </source>
</evidence>
<evidence type="ECO:0000259" key="8">
    <source>
        <dbReference type="PROSITE" id="PS51074"/>
    </source>
</evidence>
<evidence type="ECO:0000313" key="10">
    <source>
        <dbReference type="Proteomes" id="UP001215280"/>
    </source>
</evidence>
<protein>
    <recommendedName>
        <fullName evidence="3">Diphthamide biosynthesis protein 4</fullName>
    </recommendedName>
</protein>
<keyword evidence="5" id="KW-0862">Zinc</keyword>
<dbReference type="InterPro" id="IPR036671">
    <property type="entry name" value="DPH_MB_sf"/>
</dbReference>
<name>A0AAD7JWI3_9AGAR</name>
<evidence type="ECO:0000256" key="2">
    <source>
        <dbReference type="ARBA" id="ARBA00006169"/>
    </source>
</evidence>
<evidence type="ECO:0000256" key="5">
    <source>
        <dbReference type="ARBA" id="ARBA00022833"/>
    </source>
</evidence>
<dbReference type="GO" id="GO:0001671">
    <property type="term" value="F:ATPase activator activity"/>
    <property type="evidence" value="ECO:0007669"/>
    <property type="project" value="TreeGrafter"/>
</dbReference>
<keyword evidence="4" id="KW-0479">Metal-binding</keyword>
<dbReference type="InterPro" id="IPR007872">
    <property type="entry name" value="DPH_MB_dom"/>
</dbReference>
<dbReference type="CDD" id="cd06257">
    <property type="entry name" value="DnaJ"/>
    <property type="match status" value="1"/>
</dbReference>
<proteinExistence type="inferred from homology"/>
<dbReference type="InterPro" id="IPR036869">
    <property type="entry name" value="J_dom_sf"/>
</dbReference>
<evidence type="ECO:0000313" key="9">
    <source>
        <dbReference type="EMBL" id="KAJ7772111.1"/>
    </source>
</evidence>
<dbReference type="Gene3D" id="3.10.660.10">
    <property type="entry name" value="DPH Zinc finger"/>
    <property type="match status" value="1"/>
</dbReference>
<evidence type="ECO:0000256" key="6">
    <source>
        <dbReference type="ARBA" id="ARBA00023004"/>
    </source>
</evidence>
<dbReference type="SUPFAM" id="SSF46565">
    <property type="entry name" value="Chaperone J-domain"/>
    <property type="match status" value="1"/>
</dbReference>
<comment type="function">
    <text evidence="1">Required for the first step of diphthamide biosynthesis, the transfer of 3-amino-3-carboxypropyl from S-adenosyl-L-methionine to a histidine residue. Diphthamide is a post-translational modification of histidine which occurs in elongation factor 2.</text>
</comment>
<dbReference type="PROSITE" id="PS50076">
    <property type="entry name" value="DNAJ_2"/>
    <property type="match status" value="1"/>
</dbReference>
<dbReference type="PANTHER" id="PTHR45255:SF1">
    <property type="entry name" value="DNAJ HOMOLOG SUBFAMILY C MEMBER 24"/>
    <property type="match status" value="1"/>
</dbReference>
<gene>
    <name evidence="9" type="ORF">DFH07DRAFT_216451</name>
</gene>
<dbReference type="InterPro" id="IPR001623">
    <property type="entry name" value="DnaJ_domain"/>
</dbReference>
<organism evidence="9 10">
    <name type="scientific">Mycena maculata</name>
    <dbReference type="NCBI Taxonomy" id="230809"/>
    <lineage>
        <taxon>Eukaryota</taxon>
        <taxon>Fungi</taxon>
        <taxon>Dikarya</taxon>
        <taxon>Basidiomycota</taxon>
        <taxon>Agaricomycotina</taxon>
        <taxon>Agaricomycetes</taxon>
        <taxon>Agaricomycetidae</taxon>
        <taxon>Agaricales</taxon>
        <taxon>Marasmiineae</taxon>
        <taxon>Mycenaceae</taxon>
        <taxon>Mycena</taxon>
    </lineage>
</organism>
<feature type="domain" description="DPH-type MB" evidence="8">
    <location>
        <begin position="82"/>
        <end position="128"/>
    </location>
</feature>
<dbReference type="SMART" id="SM00271">
    <property type="entry name" value="DnaJ"/>
    <property type="match status" value="1"/>
</dbReference>
<dbReference type="GO" id="GO:0008198">
    <property type="term" value="F:ferrous iron binding"/>
    <property type="evidence" value="ECO:0007669"/>
    <property type="project" value="TreeGrafter"/>
</dbReference>
<feature type="domain" description="J" evidence="7">
    <location>
        <begin position="4"/>
        <end position="68"/>
    </location>
</feature>
<dbReference type="Pfam" id="PF00226">
    <property type="entry name" value="DnaJ"/>
    <property type="match status" value="1"/>
</dbReference>
<dbReference type="AlphaFoldDB" id="A0AAD7JWI3"/>
<comment type="caution">
    <text evidence="9">The sequence shown here is derived from an EMBL/GenBank/DDBJ whole genome shotgun (WGS) entry which is preliminary data.</text>
</comment>
<evidence type="ECO:0000256" key="1">
    <source>
        <dbReference type="ARBA" id="ARBA00003474"/>
    </source>
</evidence>
<evidence type="ECO:0000256" key="3">
    <source>
        <dbReference type="ARBA" id="ARBA00021797"/>
    </source>
</evidence>
<comment type="similarity">
    <text evidence="2">Belongs to the DPH4 family.</text>
</comment>
<dbReference type="PROSITE" id="PS51074">
    <property type="entry name" value="DPH_MB"/>
    <property type="match status" value="1"/>
</dbReference>
<reference evidence="9" key="1">
    <citation type="submission" date="2023-03" db="EMBL/GenBank/DDBJ databases">
        <title>Massive genome expansion in bonnet fungi (Mycena s.s.) driven by repeated elements and novel gene families across ecological guilds.</title>
        <authorList>
            <consortium name="Lawrence Berkeley National Laboratory"/>
            <person name="Harder C.B."/>
            <person name="Miyauchi S."/>
            <person name="Viragh M."/>
            <person name="Kuo A."/>
            <person name="Thoen E."/>
            <person name="Andreopoulos B."/>
            <person name="Lu D."/>
            <person name="Skrede I."/>
            <person name="Drula E."/>
            <person name="Henrissat B."/>
            <person name="Morin E."/>
            <person name="Kohler A."/>
            <person name="Barry K."/>
            <person name="LaButti K."/>
            <person name="Morin E."/>
            <person name="Salamov A."/>
            <person name="Lipzen A."/>
            <person name="Mereny Z."/>
            <person name="Hegedus B."/>
            <person name="Baldrian P."/>
            <person name="Stursova M."/>
            <person name="Weitz H."/>
            <person name="Taylor A."/>
            <person name="Grigoriev I.V."/>
            <person name="Nagy L.G."/>
            <person name="Martin F."/>
            <person name="Kauserud H."/>
        </authorList>
    </citation>
    <scope>NUCLEOTIDE SEQUENCE</scope>
    <source>
        <strain evidence="9">CBHHK188m</strain>
    </source>
</reference>
<dbReference type="PANTHER" id="PTHR45255">
    <property type="entry name" value="DNAJ HOMOLOG SUBFAMILY C MEMBER 24"/>
    <property type="match status" value="1"/>
</dbReference>
<keyword evidence="6" id="KW-0408">Iron</keyword>
<dbReference type="Proteomes" id="UP001215280">
    <property type="component" value="Unassembled WGS sequence"/>
</dbReference>
<accession>A0AAD7JWI3</accession>
<dbReference type="SUPFAM" id="SSF144217">
    <property type="entry name" value="CSL zinc finger"/>
    <property type="match status" value="1"/>
</dbReference>
<dbReference type="Pfam" id="PF05207">
    <property type="entry name" value="Zn_ribbon_CSL"/>
    <property type="match status" value="1"/>
</dbReference>
<keyword evidence="10" id="KW-1185">Reference proteome</keyword>